<protein>
    <submittedName>
        <fullName evidence="1">Uncharacterized protein</fullName>
    </submittedName>
</protein>
<dbReference type="KEGG" id="fla:SY85_21810"/>
<accession>A0A172U078</accession>
<keyword evidence="2" id="KW-1185">Reference proteome</keyword>
<gene>
    <name evidence="1" type="ORF">SY85_21810</name>
</gene>
<evidence type="ECO:0000313" key="1">
    <source>
        <dbReference type="EMBL" id="ANE52720.1"/>
    </source>
</evidence>
<dbReference type="EMBL" id="CP011390">
    <property type="protein sequence ID" value="ANE52720.1"/>
    <property type="molecule type" value="Genomic_DNA"/>
</dbReference>
<dbReference type="Proteomes" id="UP000077177">
    <property type="component" value="Chromosome"/>
</dbReference>
<name>A0A172U078_9BACT</name>
<evidence type="ECO:0000313" key="2">
    <source>
        <dbReference type="Proteomes" id="UP000077177"/>
    </source>
</evidence>
<reference evidence="2" key="1">
    <citation type="submission" date="2015-01" db="EMBL/GenBank/DDBJ databases">
        <title>Flavisolibacter sp./LCS9/ whole genome sequencing.</title>
        <authorList>
            <person name="Kim M.K."/>
            <person name="Srinivasan S."/>
            <person name="Lee J.-J."/>
        </authorList>
    </citation>
    <scope>NUCLEOTIDE SEQUENCE [LARGE SCALE GENOMIC DNA]</scope>
    <source>
        <strain evidence="2">LCS9</strain>
    </source>
</reference>
<proteinExistence type="predicted"/>
<reference evidence="1 2" key="2">
    <citation type="journal article" date="2016" name="Int. J. Syst. Evol. Microbiol.">
        <title>Flavisolibacter tropicus sp. nov., isolated from tropical soil.</title>
        <authorList>
            <person name="Lee J.J."/>
            <person name="Kang M.S."/>
            <person name="Kim G.S."/>
            <person name="Lee C.S."/>
            <person name="Lim S."/>
            <person name="Lee J."/>
            <person name="Roh S.H."/>
            <person name="Kang H."/>
            <person name="Ha J.M."/>
            <person name="Bae S."/>
            <person name="Jung H.Y."/>
            <person name="Kim M.K."/>
        </authorList>
    </citation>
    <scope>NUCLEOTIDE SEQUENCE [LARGE SCALE GENOMIC DNA]</scope>
    <source>
        <strain evidence="1 2">LCS9</strain>
    </source>
</reference>
<sequence length="69" mass="8052">MLFFDGHPLVFEVSKKQKSYFFTPLTSWKDTLVASTFSLQRINGEWKAIGASDRNIIDQAIEEIERRPF</sequence>
<dbReference type="AlphaFoldDB" id="A0A172U078"/>
<organism evidence="1 2">
    <name type="scientific">Flavisolibacter tropicus</name>
    <dbReference type="NCBI Taxonomy" id="1492898"/>
    <lineage>
        <taxon>Bacteria</taxon>
        <taxon>Pseudomonadati</taxon>
        <taxon>Bacteroidota</taxon>
        <taxon>Chitinophagia</taxon>
        <taxon>Chitinophagales</taxon>
        <taxon>Chitinophagaceae</taxon>
        <taxon>Flavisolibacter</taxon>
    </lineage>
</organism>